<keyword evidence="2" id="KW-1185">Reference proteome</keyword>
<dbReference type="Proteomes" id="UP000823775">
    <property type="component" value="Unassembled WGS sequence"/>
</dbReference>
<sequence length="63" mass="6750">VPSSALGSLRDTCARHVSLRSISAAVCPTQVQISIYKMKMVTQMPMPSPSESALYLRAAGKVQ</sequence>
<feature type="non-terminal residue" evidence="1">
    <location>
        <position position="1"/>
    </location>
</feature>
<reference evidence="1 2" key="1">
    <citation type="journal article" date="2021" name="BMC Genomics">
        <title>Datura genome reveals duplications of psychoactive alkaloid biosynthetic genes and high mutation rate following tissue culture.</title>
        <authorList>
            <person name="Rajewski A."/>
            <person name="Carter-House D."/>
            <person name="Stajich J."/>
            <person name="Litt A."/>
        </authorList>
    </citation>
    <scope>NUCLEOTIDE SEQUENCE [LARGE SCALE GENOMIC DNA]</scope>
    <source>
        <strain evidence="1">AR-01</strain>
    </source>
</reference>
<evidence type="ECO:0000313" key="2">
    <source>
        <dbReference type="Proteomes" id="UP000823775"/>
    </source>
</evidence>
<accession>A0ABS8SAG4</accession>
<dbReference type="EMBL" id="JACEIK010000368">
    <property type="protein sequence ID" value="MCD7455764.1"/>
    <property type="molecule type" value="Genomic_DNA"/>
</dbReference>
<protein>
    <submittedName>
        <fullName evidence="1">Uncharacterized protein</fullName>
    </submittedName>
</protein>
<feature type="non-terminal residue" evidence="1">
    <location>
        <position position="63"/>
    </location>
</feature>
<comment type="caution">
    <text evidence="1">The sequence shown here is derived from an EMBL/GenBank/DDBJ whole genome shotgun (WGS) entry which is preliminary data.</text>
</comment>
<name>A0ABS8SAG4_DATST</name>
<proteinExistence type="predicted"/>
<organism evidence="1 2">
    <name type="scientific">Datura stramonium</name>
    <name type="common">Jimsonweed</name>
    <name type="synonym">Common thornapple</name>
    <dbReference type="NCBI Taxonomy" id="4076"/>
    <lineage>
        <taxon>Eukaryota</taxon>
        <taxon>Viridiplantae</taxon>
        <taxon>Streptophyta</taxon>
        <taxon>Embryophyta</taxon>
        <taxon>Tracheophyta</taxon>
        <taxon>Spermatophyta</taxon>
        <taxon>Magnoliopsida</taxon>
        <taxon>eudicotyledons</taxon>
        <taxon>Gunneridae</taxon>
        <taxon>Pentapetalae</taxon>
        <taxon>asterids</taxon>
        <taxon>lamiids</taxon>
        <taxon>Solanales</taxon>
        <taxon>Solanaceae</taxon>
        <taxon>Solanoideae</taxon>
        <taxon>Datureae</taxon>
        <taxon>Datura</taxon>
    </lineage>
</organism>
<gene>
    <name evidence="1" type="ORF">HAX54_029548</name>
</gene>
<evidence type="ECO:0000313" key="1">
    <source>
        <dbReference type="EMBL" id="MCD7455764.1"/>
    </source>
</evidence>